<dbReference type="EMBL" id="BAET01000014">
    <property type="protein sequence ID" value="GAB55681.1"/>
    <property type="molecule type" value="Genomic_DNA"/>
</dbReference>
<dbReference type="InterPro" id="IPR008995">
    <property type="entry name" value="Mo/tungstate-bd_C_term_dom"/>
</dbReference>
<sequence>MNTNQVNLPVLSIQDLSISYGAEPVLSNINLAIQKADIACVLGPSGSGKTSLLRAIAGFIEVANGSIDINGQRMSDSNSIKPPNKRSVGVVFQDFALFPHLTVQQNIEFGLGKLSRDDKQATAMKYMHIMGIAALAHKYPADLSGGQQQRVAIARAVAPQPDILLMDEAFSSLDPTLREQVARDVREIIQQLGLTAILVTHDQQEAFAFADKIAVVANGFLQQFSSAYNLYHEPTSYFVAKFIGEGAFIEGQTVERAKGWFAKTALGEMRLSGDDYSHTPTVKILLRPDDVIHDDASPTKAIIKEKHFRGAFIRYELSLSPSNEKVLCFAPSHHDHSIGSSFGIRAEVEHVISF</sequence>
<dbReference type="SUPFAM" id="SSF52540">
    <property type="entry name" value="P-loop containing nucleoside triphosphate hydrolases"/>
    <property type="match status" value="1"/>
</dbReference>
<keyword evidence="6" id="KW-0408">Iron</keyword>
<evidence type="ECO:0000256" key="5">
    <source>
        <dbReference type="ARBA" id="ARBA00022840"/>
    </source>
</evidence>
<dbReference type="PANTHER" id="PTHR42781:SF4">
    <property type="entry name" value="SPERMIDINE_PUTRESCINE IMPORT ATP-BINDING PROTEIN POTA"/>
    <property type="match status" value="1"/>
</dbReference>
<evidence type="ECO:0000256" key="8">
    <source>
        <dbReference type="ARBA" id="ARBA00023136"/>
    </source>
</evidence>
<feature type="domain" description="ABC transporter" evidence="9">
    <location>
        <begin position="11"/>
        <end position="243"/>
    </location>
</feature>
<dbReference type="SUPFAM" id="SSF50331">
    <property type="entry name" value="MOP-like"/>
    <property type="match status" value="1"/>
</dbReference>
<dbReference type="SMART" id="SM00382">
    <property type="entry name" value="AAA"/>
    <property type="match status" value="1"/>
</dbReference>
<dbReference type="InterPro" id="IPR017871">
    <property type="entry name" value="ABC_transporter-like_CS"/>
</dbReference>
<keyword evidence="11" id="KW-1185">Reference proteome</keyword>
<dbReference type="PROSITE" id="PS50893">
    <property type="entry name" value="ABC_TRANSPORTER_2"/>
    <property type="match status" value="1"/>
</dbReference>
<dbReference type="InterPro" id="IPR015853">
    <property type="entry name" value="ABC_transpr_FbpC"/>
</dbReference>
<evidence type="ECO:0000256" key="4">
    <source>
        <dbReference type="ARBA" id="ARBA00022741"/>
    </source>
</evidence>
<dbReference type="Pfam" id="PF00005">
    <property type="entry name" value="ABC_tran"/>
    <property type="match status" value="1"/>
</dbReference>
<proteinExistence type="predicted"/>
<dbReference type="RefSeq" id="WP_006005009.1">
    <property type="nucleotide sequence ID" value="NZ_BAET01000014.1"/>
</dbReference>
<dbReference type="STRING" id="56804.BAE46_09880"/>
<keyword evidence="8" id="KW-0472">Membrane</keyword>
<dbReference type="Gene3D" id="3.40.50.300">
    <property type="entry name" value="P-loop containing nucleotide triphosphate hydrolases"/>
    <property type="match status" value="1"/>
</dbReference>
<dbReference type="InterPro" id="IPR027417">
    <property type="entry name" value="P-loop_NTPase"/>
</dbReference>
<dbReference type="PROSITE" id="PS00211">
    <property type="entry name" value="ABC_TRANSPORTER_1"/>
    <property type="match status" value="1"/>
</dbReference>
<dbReference type="GO" id="GO:0016887">
    <property type="term" value="F:ATP hydrolysis activity"/>
    <property type="evidence" value="ECO:0007669"/>
    <property type="project" value="InterPro"/>
</dbReference>
<dbReference type="InterPro" id="IPR003439">
    <property type="entry name" value="ABC_transporter-like_ATP-bd"/>
</dbReference>
<dbReference type="InterPro" id="IPR003593">
    <property type="entry name" value="AAA+_ATPase"/>
</dbReference>
<dbReference type="FunFam" id="3.40.50.300:FF:000425">
    <property type="entry name" value="Probable ABC transporter, ATP-binding subunit"/>
    <property type="match status" value="1"/>
</dbReference>
<evidence type="ECO:0000256" key="2">
    <source>
        <dbReference type="ARBA" id="ARBA00022475"/>
    </source>
</evidence>
<keyword evidence="5 10" id="KW-0067">ATP-binding</keyword>
<dbReference type="GO" id="GO:0016020">
    <property type="term" value="C:membrane"/>
    <property type="evidence" value="ECO:0007669"/>
    <property type="project" value="InterPro"/>
</dbReference>
<evidence type="ECO:0000259" key="9">
    <source>
        <dbReference type="PROSITE" id="PS50893"/>
    </source>
</evidence>
<gene>
    <name evidence="10" type="primary">potA</name>
    <name evidence="10" type="ORF">GPUN_1561</name>
</gene>
<dbReference type="Gene3D" id="2.40.50.100">
    <property type="match status" value="1"/>
</dbReference>
<evidence type="ECO:0000313" key="10">
    <source>
        <dbReference type="EMBL" id="GAB55681.1"/>
    </source>
</evidence>
<evidence type="ECO:0000256" key="3">
    <source>
        <dbReference type="ARBA" id="ARBA00022496"/>
    </source>
</evidence>
<evidence type="ECO:0000256" key="6">
    <source>
        <dbReference type="ARBA" id="ARBA00023004"/>
    </source>
</evidence>
<organism evidence="10 11">
    <name type="scientific">Glaciecola punicea ACAM 611</name>
    <dbReference type="NCBI Taxonomy" id="1121923"/>
    <lineage>
        <taxon>Bacteria</taxon>
        <taxon>Pseudomonadati</taxon>
        <taxon>Pseudomonadota</taxon>
        <taxon>Gammaproteobacteria</taxon>
        <taxon>Alteromonadales</taxon>
        <taxon>Alteromonadaceae</taxon>
        <taxon>Glaciecola</taxon>
    </lineage>
</organism>
<dbReference type="AlphaFoldDB" id="H5TBK4"/>
<dbReference type="PANTHER" id="PTHR42781">
    <property type="entry name" value="SPERMIDINE/PUTRESCINE IMPORT ATP-BINDING PROTEIN POTA"/>
    <property type="match status" value="1"/>
</dbReference>
<dbReference type="GO" id="GO:0005524">
    <property type="term" value="F:ATP binding"/>
    <property type="evidence" value="ECO:0007669"/>
    <property type="project" value="UniProtKB-KW"/>
</dbReference>
<dbReference type="InterPro" id="IPR050093">
    <property type="entry name" value="ABC_SmlMolc_Importer"/>
</dbReference>
<dbReference type="eggNOG" id="COG3842">
    <property type="taxonomic scope" value="Bacteria"/>
</dbReference>
<evidence type="ECO:0000256" key="1">
    <source>
        <dbReference type="ARBA" id="ARBA00022448"/>
    </source>
</evidence>
<evidence type="ECO:0000313" key="11">
    <source>
        <dbReference type="Proteomes" id="UP000053586"/>
    </source>
</evidence>
<dbReference type="OrthoDB" id="9802264at2"/>
<reference evidence="10 11" key="2">
    <citation type="journal article" date="2017" name="Antonie Van Leeuwenhoek">
        <title>Rhizobium rhizosphaerae sp. nov., a novel species isolated from rice rhizosphere.</title>
        <authorList>
            <person name="Zhao J.J."/>
            <person name="Zhang J."/>
            <person name="Zhang R.J."/>
            <person name="Zhang C.W."/>
            <person name="Yin H.Q."/>
            <person name="Zhang X.X."/>
        </authorList>
    </citation>
    <scope>NUCLEOTIDE SEQUENCE [LARGE SCALE GENOMIC DNA]</scope>
    <source>
        <strain evidence="10 11">ACAM 611</strain>
    </source>
</reference>
<evidence type="ECO:0000256" key="7">
    <source>
        <dbReference type="ARBA" id="ARBA00023065"/>
    </source>
</evidence>
<dbReference type="GO" id="GO:0015697">
    <property type="term" value="P:quaternary ammonium group transport"/>
    <property type="evidence" value="ECO:0007669"/>
    <property type="project" value="UniProtKB-ARBA"/>
</dbReference>
<accession>H5TBK4</accession>
<dbReference type="GO" id="GO:0015408">
    <property type="term" value="F:ABC-type ferric iron transporter activity"/>
    <property type="evidence" value="ECO:0007669"/>
    <property type="project" value="InterPro"/>
</dbReference>
<comment type="caution">
    <text evidence="10">The sequence shown here is derived from an EMBL/GenBank/DDBJ whole genome shotgun (WGS) entry which is preliminary data.</text>
</comment>
<keyword evidence="1" id="KW-0813">Transport</keyword>
<reference evidence="10 11" key="1">
    <citation type="journal article" date="2012" name="J. Bacteriol.">
        <title>Genome sequence of proteorhodopsin-containing sea ice bacterium Glaciecola punicea ACAM 611T.</title>
        <authorList>
            <person name="Qin Q.-L."/>
            <person name="Xie B.-B."/>
            <person name="Shu Y.-L."/>
            <person name="Rong J.-C."/>
            <person name="Zhao D.-L."/>
            <person name="Zhang X.-Y."/>
            <person name="Chen X.-L."/>
            <person name="Zhou B.-C."/>
            <person name="Zhanga Y.-Z."/>
        </authorList>
    </citation>
    <scope>NUCLEOTIDE SEQUENCE [LARGE SCALE GENOMIC DNA]</scope>
    <source>
        <strain evidence="10 11">ACAM 611</strain>
    </source>
</reference>
<name>H5TBK4_9ALTE</name>
<dbReference type="CDD" id="cd03259">
    <property type="entry name" value="ABC_Carb_Solutes_like"/>
    <property type="match status" value="1"/>
</dbReference>
<keyword evidence="4" id="KW-0547">Nucleotide-binding</keyword>
<keyword evidence="7" id="KW-0406">Ion transport</keyword>
<keyword evidence="3" id="KW-0410">Iron transport</keyword>
<dbReference type="Proteomes" id="UP000053586">
    <property type="component" value="Unassembled WGS sequence"/>
</dbReference>
<protein>
    <submittedName>
        <fullName evidence="10">Spermidine/putrescine import ATP-binding protein PotA</fullName>
    </submittedName>
</protein>
<keyword evidence="2" id="KW-1003">Cell membrane</keyword>